<evidence type="ECO:0000313" key="3">
    <source>
        <dbReference type="Proteomes" id="UP000886998"/>
    </source>
</evidence>
<dbReference type="AlphaFoldDB" id="A0A8X6MA09"/>
<feature type="compositionally biased region" description="Basic and acidic residues" evidence="1">
    <location>
        <begin position="1"/>
        <end position="11"/>
    </location>
</feature>
<evidence type="ECO:0000313" key="2">
    <source>
        <dbReference type="EMBL" id="GFS33895.1"/>
    </source>
</evidence>
<feature type="non-terminal residue" evidence="2">
    <location>
        <position position="129"/>
    </location>
</feature>
<dbReference type="Proteomes" id="UP000886998">
    <property type="component" value="Unassembled WGS sequence"/>
</dbReference>
<keyword evidence="3" id="KW-1185">Reference proteome</keyword>
<gene>
    <name evidence="2" type="primary">TATDN2</name>
    <name evidence="2" type="ORF">TNIN_28911</name>
</gene>
<protein>
    <submittedName>
        <fullName evidence="2">Putative deoxyribonuclease TATDN2</fullName>
    </submittedName>
</protein>
<name>A0A8X6MA09_9ARAC</name>
<organism evidence="2 3">
    <name type="scientific">Trichonephila inaurata madagascariensis</name>
    <dbReference type="NCBI Taxonomy" id="2747483"/>
    <lineage>
        <taxon>Eukaryota</taxon>
        <taxon>Metazoa</taxon>
        <taxon>Ecdysozoa</taxon>
        <taxon>Arthropoda</taxon>
        <taxon>Chelicerata</taxon>
        <taxon>Arachnida</taxon>
        <taxon>Araneae</taxon>
        <taxon>Araneomorphae</taxon>
        <taxon>Entelegynae</taxon>
        <taxon>Araneoidea</taxon>
        <taxon>Nephilidae</taxon>
        <taxon>Trichonephila</taxon>
        <taxon>Trichonephila inaurata</taxon>
    </lineage>
</organism>
<accession>A0A8X6MA09</accession>
<evidence type="ECO:0000256" key="1">
    <source>
        <dbReference type="SAM" id="MobiDB-lite"/>
    </source>
</evidence>
<sequence>MEQTKDMEINTKEGSNTPVCADQGNTSNEFSIPLSQSQIVYEEDFVTDIEPAIRHFLPLPAASAKLREKLRTTPKDAKDYALIKTEYNKVLRELDVATVNLDGIDLMSFPHSVEELDEIVTRVKARRNA</sequence>
<dbReference type="EMBL" id="BMAV01024543">
    <property type="protein sequence ID" value="GFS33895.1"/>
    <property type="molecule type" value="Genomic_DNA"/>
</dbReference>
<reference evidence="2" key="1">
    <citation type="submission" date="2020-08" db="EMBL/GenBank/DDBJ databases">
        <title>Multicomponent nature underlies the extraordinary mechanical properties of spider dragline silk.</title>
        <authorList>
            <person name="Kono N."/>
            <person name="Nakamura H."/>
            <person name="Mori M."/>
            <person name="Yoshida Y."/>
            <person name="Ohtoshi R."/>
            <person name="Malay A.D."/>
            <person name="Moran D.A.P."/>
            <person name="Tomita M."/>
            <person name="Numata K."/>
            <person name="Arakawa K."/>
        </authorList>
    </citation>
    <scope>NUCLEOTIDE SEQUENCE</scope>
</reference>
<comment type="caution">
    <text evidence="2">The sequence shown here is derived from an EMBL/GenBank/DDBJ whole genome shotgun (WGS) entry which is preliminary data.</text>
</comment>
<dbReference type="OrthoDB" id="413993at2759"/>
<feature type="compositionally biased region" description="Polar residues" evidence="1">
    <location>
        <begin position="12"/>
        <end position="27"/>
    </location>
</feature>
<proteinExistence type="predicted"/>
<feature type="region of interest" description="Disordered" evidence="1">
    <location>
        <begin position="1"/>
        <end position="27"/>
    </location>
</feature>